<evidence type="ECO:0000313" key="12">
    <source>
        <dbReference type="Proteomes" id="UP000238672"/>
    </source>
</evidence>
<dbReference type="PANTHER" id="PTHR46173:SF1">
    <property type="entry name" value="CCA TRNA NUCLEOTIDYLTRANSFERASE 1, MITOCHONDRIAL"/>
    <property type="match status" value="1"/>
</dbReference>
<dbReference type="SUPFAM" id="SSF81301">
    <property type="entry name" value="Nucleotidyltransferase"/>
    <property type="match status" value="1"/>
</dbReference>
<dbReference type="Proteomes" id="UP000238672">
    <property type="component" value="Unassembled WGS sequence"/>
</dbReference>
<evidence type="ECO:0000259" key="10">
    <source>
        <dbReference type="Pfam" id="PF12627"/>
    </source>
</evidence>
<dbReference type="InterPro" id="IPR050264">
    <property type="entry name" value="Bact_CCA-adding_enz_type3_sf"/>
</dbReference>
<dbReference type="GO" id="GO:0000049">
    <property type="term" value="F:tRNA binding"/>
    <property type="evidence" value="ECO:0007669"/>
    <property type="project" value="TreeGrafter"/>
</dbReference>
<evidence type="ECO:0000256" key="4">
    <source>
        <dbReference type="ARBA" id="ARBA00022695"/>
    </source>
</evidence>
<dbReference type="Gene3D" id="3.30.460.10">
    <property type="entry name" value="Beta Polymerase, domain 2"/>
    <property type="match status" value="1"/>
</dbReference>
<dbReference type="PANTHER" id="PTHR46173">
    <property type="entry name" value="CCA TRNA NUCLEOTIDYLTRANSFERASE 1, MITOCHONDRIAL"/>
    <property type="match status" value="1"/>
</dbReference>
<evidence type="ECO:0000256" key="6">
    <source>
        <dbReference type="ARBA" id="ARBA00022741"/>
    </source>
</evidence>
<sequence>MLYNQNKQINKLKKAQQILKILKNKGFEAFIVGGAVRDFCLRLPFEDIDVTTNAKFHHIKEIFSLCSKRNNYGSYQILFEKENFDITTYRKEGPYLDYRHPSYIEFTNNIKDDILRRDFTINSLLMDENNQIIDYVNGLYDLMHHQIKAIKNPYQKLKEDSLRIMKIFYLQAKLNFNVENKTYQALIQHISLLKKLRAERILQEIIKILNQKYLQRVFLSFQKTKALTFLNGFKKGILFVLENSITHIDEKMFLGLSFILDNNLIKHFHFDKKRKKFLQKIANQYFKLKPF</sequence>
<evidence type="ECO:0000256" key="8">
    <source>
        <dbReference type="RuleBase" id="RU003953"/>
    </source>
</evidence>
<dbReference type="Gene3D" id="1.10.3090.10">
    <property type="entry name" value="cca-adding enzyme, domain 2"/>
    <property type="match status" value="1"/>
</dbReference>
<dbReference type="EMBL" id="PUUG01000036">
    <property type="protein sequence ID" value="PQP79731.1"/>
    <property type="molecule type" value="Genomic_DNA"/>
</dbReference>
<dbReference type="SUPFAM" id="SSF81891">
    <property type="entry name" value="Poly A polymerase C-terminal region-like"/>
    <property type="match status" value="1"/>
</dbReference>
<dbReference type="GO" id="GO:0008033">
    <property type="term" value="P:tRNA processing"/>
    <property type="evidence" value="ECO:0007669"/>
    <property type="project" value="UniProtKB-KW"/>
</dbReference>
<feature type="domain" description="Poly A polymerase head" evidence="9">
    <location>
        <begin position="29"/>
        <end position="147"/>
    </location>
</feature>
<dbReference type="Pfam" id="PF01743">
    <property type="entry name" value="PolyA_pol"/>
    <property type="match status" value="1"/>
</dbReference>
<proteinExistence type="inferred from homology"/>
<dbReference type="GO" id="GO:0000166">
    <property type="term" value="F:nucleotide binding"/>
    <property type="evidence" value="ECO:0007669"/>
    <property type="project" value="UniProtKB-KW"/>
</dbReference>
<dbReference type="AlphaFoldDB" id="A0A2S8NUR1"/>
<keyword evidence="2 8" id="KW-0808">Transferase</keyword>
<evidence type="ECO:0000256" key="7">
    <source>
        <dbReference type="ARBA" id="ARBA00022842"/>
    </source>
</evidence>
<keyword evidence="7" id="KW-0460">Magnesium</keyword>
<accession>A0A2S8NUR1</accession>
<keyword evidence="5" id="KW-0479">Metal-binding</keyword>
<comment type="cofactor">
    <cofactor evidence="1">
        <name>Mg(2+)</name>
        <dbReference type="ChEBI" id="CHEBI:18420"/>
    </cofactor>
</comment>
<reference evidence="11 12" key="1">
    <citation type="submission" date="2018-02" db="EMBL/GenBank/DDBJ databases">
        <title>Metagenomics reveals mixed infection of spiroplasma and phytoplasma in chicory.</title>
        <authorList>
            <person name="Polano C."/>
            <person name="Moruzzi S."/>
            <person name="Ermacora P."/>
            <person name="Ferrini F."/>
            <person name="Martini M."/>
            <person name="Firrao G."/>
        </authorList>
    </citation>
    <scope>NUCLEOTIDE SEQUENCE [LARGE SCALE GENOMIC DNA]</scope>
    <source>
        <strain evidence="11 12">ChiP</strain>
    </source>
</reference>
<comment type="similarity">
    <text evidence="8">Belongs to the tRNA nucleotidyltransferase/poly(A) polymerase family.</text>
</comment>
<keyword evidence="4" id="KW-0548">Nucleotidyltransferase</keyword>
<dbReference type="GO" id="GO:0016779">
    <property type="term" value="F:nucleotidyltransferase activity"/>
    <property type="evidence" value="ECO:0007669"/>
    <property type="project" value="UniProtKB-KW"/>
</dbReference>
<gene>
    <name evidence="11" type="ORF">C6B37_01405</name>
</gene>
<dbReference type="CDD" id="cd05398">
    <property type="entry name" value="NT_ClassII-CCAase"/>
    <property type="match status" value="1"/>
</dbReference>
<name>A0A2S8NUR1_9MOLU</name>
<comment type="caution">
    <text evidence="11">The sequence shown here is derived from an EMBL/GenBank/DDBJ whole genome shotgun (WGS) entry which is preliminary data.</text>
</comment>
<evidence type="ECO:0000256" key="5">
    <source>
        <dbReference type="ARBA" id="ARBA00022723"/>
    </source>
</evidence>
<keyword evidence="3" id="KW-0819">tRNA processing</keyword>
<dbReference type="InterPro" id="IPR032828">
    <property type="entry name" value="PolyA_RNA-bd"/>
</dbReference>
<feature type="domain" description="tRNA nucleotidyltransferase/poly(A) polymerase RNA and SrmB- binding" evidence="10">
    <location>
        <begin position="175"/>
        <end position="230"/>
    </location>
</feature>
<dbReference type="InterPro" id="IPR002646">
    <property type="entry name" value="PolA_pol_head_dom"/>
</dbReference>
<evidence type="ECO:0000256" key="3">
    <source>
        <dbReference type="ARBA" id="ARBA00022694"/>
    </source>
</evidence>
<keyword evidence="8" id="KW-0694">RNA-binding</keyword>
<evidence type="ECO:0000313" key="11">
    <source>
        <dbReference type="EMBL" id="PQP79731.1"/>
    </source>
</evidence>
<keyword evidence="12" id="KW-1185">Reference proteome</keyword>
<keyword evidence="6" id="KW-0547">Nucleotide-binding</keyword>
<evidence type="ECO:0000259" key="9">
    <source>
        <dbReference type="Pfam" id="PF01743"/>
    </source>
</evidence>
<dbReference type="GO" id="GO:0046872">
    <property type="term" value="F:metal ion binding"/>
    <property type="evidence" value="ECO:0007669"/>
    <property type="project" value="UniProtKB-KW"/>
</dbReference>
<dbReference type="InterPro" id="IPR043519">
    <property type="entry name" value="NT_sf"/>
</dbReference>
<evidence type="ECO:0000256" key="2">
    <source>
        <dbReference type="ARBA" id="ARBA00022679"/>
    </source>
</evidence>
<organism evidence="11 12">
    <name type="scientific">Candidatus Phytoplasma phoenicium</name>
    <dbReference type="NCBI Taxonomy" id="198422"/>
    <lineage>
        <taxon>Bacteria</taxon>
        <taxon>Bacillati</taxon>
        <taxon>Mycoplasmatota</taxon>
        <taxon>Mollicutes</taxon>
        <taxon>Acholeplasmatales</taxon>
        <taxon>Acholeplasmataceae</taxon>
        <taxon>Candidatus Phytoplasma</taxon>
        <taxon>16SrIX (Pigeon pea witches'-broom group)</taxon>
    </lineage>
</organism>
<dbReference type="Pfam" id="PF12627">
    <property type="entry name" value="PolyA_pol_RNAbd"/>
    <property type="match status" value="1"/>
</dbReference>
<protein>
    <submittedName>
        <fullName evidence="11">CCA tRNA nucleotidyltransferase</fullName>
    </submittedName>
</protein>
<evidence type="ECO:0000256" key="1">
    <source>
        <dbReference type="ARBA" id="ARBA00001946"/>
    </source>
</evidence>